<dbReference type="InterPro" id="IPR006143">
    <property type="entry name" value="RND_pump_MFP"/>
</dbReference>
<dbReference type="RefSeq" id="WP_254426643.1">
    <property type="nucleotide sequence ID" value="NZ_JBHSUS010000001.1"/>
</dbReference>
<sequence length="360" mass="39583">MNVFEFPLKKSVRAALVLLSVATLMACQPASTESQTAAQPTLVKLATVTNLQASKQFEFPSEVSAVKTVDVRFEVTGRLIEEHLRAGTQVKKGDLLARLDPEPFERKVKEEQTRVAQADRELARVKSLVSQGLLPQSALDSAQTADELAVLALSKARQDLDYSRLHAPFDGQIAERLVDNDSYVRAGDTIARLQDRSQIYFNIYVPERLFTLHAGKQQVTAKAAILAQPDTWFDVQYVEHAAQPDPITQTYKVVFALPAESGFSVTPGARAVVKVNVNDGQTMANKVVPFTALMAEGDGFVVWRYVPARKQVEKVPVKVLSMRDGIAFVEGSLAADEQVVAAGVSKMRDDITVIRFVAER</sequence>
<evidence type="ECO:0000313" key="5">
    <source>
        <dbReference type="Proteomes" id="UP001596364"/>
    </source>
</evidence>
<dbReference type="Gene3D" id="2.40.50.100">
    <property type="match status" value="1"/>
</dbReference>
<dbReference type="InterPro" id="IPR058625">
    <property type="entry name" value="MdtA-like_BSH"/>
</dbReference>
<dbReference type="Pfam" id="PF25917">
    <property type="entry name" value="BSH_RND"/>
    <property type="match status" value="1"/>
</dbReference>
<comment type="caution">
    <text evidence="4">The sequence shown here is derived from an EMBL/GenBank/DDBJ whole genome shotgun (WGS) entry which is preliminary data.</text>
</comment>
<evidence type="ECO:0000256" key="2">
    <source>
        <dbReference type="SAM" id="SignalP"/>
    </source>
</evidence>
<feature type="domain" description="Multidrug resistance protein MdtA-like barrel-sandwich hybrid" evidence="3">
    <location>
        <begin position="68"/>
        <end position="190"/>
    </location>
</feature>
<dbReference type="EMBL" id="JBHSUS010000001">
    <property type="protein sequence ID" value="MFC6440799.1"/>
    <property type="molecule type" value="Genomic_DNA"/>
</dbReference>
<dbReference type="Gene3D" id="2.40.420.20">
    <property type="match status" value="1"/>
</dbReference>
<feature type="signal peptide" evidence="2">
    <location>
        <begin position="1"/>
        <end position="26"/>
    </location>
</feature>
<protein>
    <submittedName>
        <fullName evidence="4">Efflux RND transporter periplasmic adaptor subunit</fullName>
    </submittedName>
</protein>
<evidence type="ECO:0000256" key="1">
    <source>
        <dbReference type="ARBA" id="ARBA00009477"/>
    </source>
</evidence>
<evidence type="ECO:0000259" key="3">
    <source>
        <dbReference type="Pfam" id="PF25917"/>
    </source>
</evidence>
<proteinExistence type="inferred from homology"/>
<dbReference type="PANTHER" id="PTHR30469">
    <property type="entry name" value="MULTIDRUG RESISTANCE PROTEIN MDTA"/>
    <property type="match status" value="1"/>
</dbReference>
<dbReference type="Gene3D" id="1.10.287.470">
    <property type="entry name" value="Helix hairpin bin"/>
    <property type="match status" value="1"/>
</dbReference>
<accession>A0ABW1XL60</accession>
<keyword evidence="5" id="KW-1185">Reference proteome</keyword>
<evidence type="ECO:0000313" key="4">
    <source>
        <dbReference type="EMBL" id="MFC6440799.1"/>
    </source>
</evidence>
<dbReference type="PANTHER" id="PTHR30469:SF20">
    <property type="entry name" value="EFFLUX RND TRANSPORTER PERIPLASMIC ADAPTOR SUBUNIT"/>
    <property type="match status" value="1"/>
</dbReference>
<gene>
    <name evidence="4" type="ORF">ACFP85_11655</name>
</gene>
<reference evidence="5" key="1">
    <citation type="journal article" date="2019" name="Int. J. Syst. Evol. Microbiol.">
        <title>The Global Catalogue of Microorganisms (GCM) 10K type strain sequencing project: providing services to taxonomists for standard genome sequencing and annotation.</title>
        <authorList>
            <consortium name="The Broad Institute Genomics Platform"/>
            <consortium name="The Broad Institute Genome Sequencing Center for Infectious Disease"/>
            <person name="Wu L."/>
            <person name="Ma J."/>
        </authorList>
    </citation>
    <scope>NUCLEOTIDE SEQUENCE [LARGE SCALE GENOMIC DNA]</scope>
    <source>
        <strain evidence="5">CGMCC 1.16031</strain>
    </source>
</reference>
<organism evidence="4 5">
    <name type="scientific">Pseudobowmanella zhangzhouensis</name>
    <dbReference type="NCBI Taxonomy" id="1537679"/>
    <lineage>
        <taxon>Bacteria</taxon>
        <taxon>Pseudomonadati</taxon>
        <taxon>Pseudomonadota</taxon>
        <taxon>Gammaproteobacteria</taxon>
        <taxon>Alteromonadales</taxon>
        <taxon>Alteromonadaceae</taxon>
    </lineage>
</organism>
<dbReference type="Gene3D" id="2.40.30.170">
    <property type="match status" value="1"/>
</dbReference>
<feature type="chain" id="PRO_5047107917" evidence="2">
    <location>
        <begin position="27"/>
        <end position="360"/>
    </location>
</feature>
<keyword evidence="2" id="KW-0732">Signal</keyword>
<dbReference type="Proteomes" id="UP001596364">
    <property type="component" value="Unassembled WGS sequence"/>
</dbReference>
<dbReference type="SUPFAM" id="SSF111369">
    <property type="entry name" value="HlyD-like secretion proteins"/>
    <property type="match status" value="1"/>
</dbReference>
<name>A0ABW1XL60_9ALTE</name>
<dbReference type="NCBIfam" id="TIGR01730">
    <property type="entry name" value="RND_mfp"/>
    <property type="match status" value="1"/>
</dbReference>
<comment type="similarity">
    <text evidence="1">Belongs to the membrane fusion protein (MFP) (TC 8.A.1) family.</text>
</comment>